<dbReference type="GO" id="GO:0003677">
    <property type="term" value="F:DNA binding"/>
    <property type="evidence" value="ECO:0007669"/>
    <property type="project" value="InterPro"/>
</dbReference>
<dbReference type="InterPro" id="IPR013324">
    <property type="entry name" value="RNA_pol_sigma_r3/r4-like"/>
</dbReference>
<dbReference type="GO" id="GO:0016987">
    <property type="term" value="F:sigma factor activity"/>
    <property type="evidence" value="ECO:0007669"/>
    <property type="project" value="UniProtKB-KW"/>
</dbReference>
<feature type="transmembrane region" description="Helical" evidence="5">
    <location>
        <begin position="156"/>
        <end position="173"/>
    </location>
</feature>
<protein>
    <recommendedName>
        <fullName evidence="6">RNA polymerase sigma factor 70 region 4 type 2 domain-containing protein</fullName>
    </recommendedName>
</protein>
<evidence type="ECO:0000256" key="3">
    <source>
        <dbReference type="ARBA" id="ARBA00023082"/>
    </source>
</evidence>
<reference evidence="7" key="1">
    <citation type="submission" date="2021-01" db="EMBL/GenBank/DDBJ databases">
        <title>Whole genome shotgun sequence of Rhizocola hellebori NBRC 109834.</title>
        <authorList>
            <person name="Komaki H."/>
            <person name="Tamura T."/>
        </authorList>
    </citation>
    <scope>NUCLEOTIDE SEQUENCE</scope>
    <source>
        <strain evidence="7">NBRC 109834</strain>
    </source>
</reference>
<keyword evidence="4" id="KW-0804">Transcription</keyword>
<dbReference type="InterPro" id="IPR036388">
    <property type="entry name" value="WH-like_DNA-bd_sf"/>
</dbReference>
<dbReference type="Proteomes" id="UP000612899">
    <property type="component" value="Unassembled WGS sequence"/>
</dbReference>
<proteinExistence type="inferred from homology"/>
<dbReference type="AlphaFoldDB" id="A0A8J3VI94"/>
<keyword evidence="5" id="KW-1133">Transmembrane helix</keyword>
<evidence type="ECO:0000256" key="4">
    <source>
        <dbReference type="ARBA" id="ARBA00023163"/>
    </source>
</evidence>
<sequence>MRARGGEFLRLARALAGQERPARELLFRALAEAQGQWARIAEESPQTFMRQGIVRAYLSPWRRSAPAAGDPLAPLSRTQRAVVVLRFLAGLSYLEIAEHLEGSPNTAAKLAEQALALVDEAVVVSALDSYESLSPGTSVLLQGAAGAAAKRSRRRVTVAAAVIAVIVAVGALANPPTKPAPAPPPAPDPSPTHTYLPSPVRMIPAIFPFPVFPYVATYLPLDAGVPVIHQDGATIGMTYQNFALTVSPTPLPIESRRRVDHVWERDGHWLRLVSDRISLAEADQVAAGLVLGEAKMSLPPFTISLMPAGYVLRRANPQSVCLAASQTQPSFGLCVTAMADVLGQASWPVQPVTVSIQGRTAHLIYPNLLWAEIWIHLDDGSVIRVSLEQRTPFEMLTKEDLITFAEGILIQSP</sequence>
<name>A0A8J3VI94_9ACTN</name>
<evidence type="ECO:0000313" key="7">
    <source>
        <dbReference type="EMBL" id="GIH06791.1"/>
    </source>
</evidence>
<organism evidence="7 8">
    <name type="scientific">Rhizocola hellebori</name>
    <dbReference type="NCBI Taxonomy" id="1392758"/>
    <lineage>
        <taxon>Bacteria</taxon>
        <taxon>Bacillati</taxon>
        <taxon>Actinomycetota</taxon>
        <taxon>Actinomycetes</taxon>
        <taxon>Micromonosporales</taxon>
        <taxon>Micromonosporaceae</taxon>
        <taxon>Rhizocola</taxon>
    </lineage>
</organism>
<gene>
    <name evidence="7" type="ORF">Rhe02_48580</name>
</gene>
<evidence type="ECO:0000256" key="5">
    <source>
        <dbReference type="SAM" id="Phobius"/>
    </source>
</evidence>
<dbReference type="Pfam" id="PF08281">
    <property type="entry name" value="Sigma70_r4_2"/>
    <property type="match status" value="1"/>
</dbReference>
<dbReference type="GO" id="GO:0006352">
    <property type="term" value="P:DNA-templated transcription initiation"/>
    <property type="evidence" value="ECO:0007669"/>
    <property type="project" value="InterPro"/>
</dbReference>
<keyword evidence="3" id="KW-0731">Sigma factor</keyword>
<dbReference type="InterPro" id="IPR013249">
    <property type="entry name" value="RNA_pol_sigma70_r4_t2"/>
</dbReference>
<evidence type="ECO:0000256" key="1">
    <source>
        <dbReference type="ARBA" id="ARBA00010641"/>
    </source>
</evidence>
<keyword evidence="5" id="KW-0812">Transmembrane</keyword>
<keyword evidence="2" id="KW-0805">Transcription regulation</keyword>
<comment type="caution">
    <text evidence="7">The sequence shown here is derived from an EMBL/GenBank/DDBJ whole genome shotgun (WGS) entry which is preliminary data.</text>
</comment>
<dbReference type="SUPFAM" id="SSF88659">
    <property type="entry name" value="Sigma3 and sigma4 domains of RNA polymerase sigma factors"/>
    <property type="match status" value="1"/>
</dbReference>
<evidence type="ECO:0000256" key="2">
    <source>
        <dbReference type="ARBA" id="ARBA00023015"/>
    </source>
</evidence>
<keyword evidence="5" id="KW-0472">Membrane</keyword>
<evidence type="ECO:0000259" key="6">
    <source>
        <dbReference type="Pfam" id="PF08281"/>
    </source>
</evidence>
<dbReference type="EMBL" id="BONY01000030">
    <property type="protein sequence ID" value="GIH06791.1"/>
    <property type="molecule type" value="Genomic_DNA"/>
</dbReference>
<evidence type="ECO:0000313" key="8">
    <source>
        <dbReference type="Proteomes" id="UP000612899"/>
    </source>
</evidence>
<keyword evidence="8" id="KW-1185">Reference proteome</keyword>
<dbReference type="Gene3D" id="1.10.10.10">
    <property type="entry name" value="Winged helix-like DNA-binding domain superfamily/Winged helix DNA-binding domain"/>
    <property type="match status" value="1"/>
</dbReference>
<comment type="similarity">
    <text evidence="1">Belongs to the sigma-70 factor family. ECF subfamily.</text>
</comment>
<feature type="domain" description="RNA polymerase sigma factor 70 region 4 type 2" evidence="6">
    <location>
        <begin position="75"/>
        <end position="116"/>
    </location>
</feature>
<accession>A0A8J3VI94</accession>